<dbReference type="Proteomes" id="UP000239504">
    <property type="component" value="Unassembled WGS sequence"/>
</dbReference>
<dbReference type="CDD" id="cd00093">
    <property type="entry name" value="HTH_XRE"/>
    <property type="match status" value="1"/>
</dbReference>
<dbReference type="InterPro" id="IPR010982">
    <property type="entry name" value="Lambda_DNA-bd_dom_sf"/>
</dbReference>
<dbReference type="AlphaFoldDB" id="A0A2S7K069"/>
<comment type="caution">
    <text evidence="2">The sequence shown here is derived from an EMBL/GenBank/DDBJ whole genome shotgun (WGS) entry which is preliminary data.</text>
</comment>
<dbReference type="PROSITE" id="PS50943">
    <property type="entry name" value="HTH_CROC1"/>
    <property type="match status" value="1"/>
</dbReference>
<evidence type="ECO:0000259" key="1">
    <source>
        <dbReference type="PROSITE" id="PS50943"/>
    </source>
</evidence>
<sequence>MSDFHNFLELWRELFRVERKVAASEMGVSPAQYGRIESGQTPLSAERLRALGRVSNSSLNTLLLAFMLMDDNVERIESDDPGDQLILWLHQRLAAEARRNETHSTARHFLGYPQSLKNIISELNLPDGEYSADEPATAPHRRAAASL</sequence>
<dbReference type="Pfam" id="PF01381">
    <property type="entry name" value="HTH_3"/>
    <property type="match status" value="1"/>
</dbReference>
<proteinExistence type="predicted"/>
<keyword evidence="3" id="KW-1185">Reference proteome</keyword>
<reference evidence="2 3" key="1">
    <citation type="submission" date="2017-12" db="EMBL/GenBank/DDBJ databases">
        <authorList>
            <person name="Hurst M.R.H."/>
        </authorList>
    </citation>
    <scope>NUCLEOTIDE SEQUENCE [LARGE SCALE GENOMIC DNA]</scope>
    <source>
        <strain evidence="2 3">SY-3-19</strain>
    </source>
</reference>
<dbReference type="Gene3D" id="1.10.260.40">
    <property type="entry name" value="lambda repressor-like DNA-binding domains"/>
    <property type="match status" value="1"/>
</dbReference>
<dbReference type="InterPro" id="IPR001387">
    <property type="entry name" value="Cro/C1-type_HTH"/>
</dbReference>
<organism evidence="2 3">
    <name type="scientific">Hyphococcus luteus</name>
    <dbReference type="NCBI Taxonomy" id="2058213"/>
    <lineage>
        <taxon>Bacteria</taxon>
        <taxon>Pseudomonadati</taxon>
        <taxon>Pseudomonadota</taxon>
        <taxon>Alphaproteobacteria</taxon>
        <taxon>Parvularculales</taxon>
        <taxon>Parvularculaceae</taxon>
        <taxon>Hyphococcus</taxon>
    </lineage>
</organism>
<protein>
    <recommendedName>
        <fullName evidence="1">HTH cro/C1-type domain-containing protein</fullName>
    </recommendedName>
</protein>
<feature type="domain" description="HTH cro/C1-type" evidence="1">
    <location>
        <begin position="23"/>
        <end position="62"/>
    </location>
</feature>
<dbReference type="EMBL" id="PJCH01000016">
    <property type="protein sequence ID" value="PQA85892.1"/>
    <property type="molecule type" value="Genomic_DNA"/>
</dbReference>
<name>A0A2S7K069_9PROT</name>
<evidence type="ECO:0000313" key="3">
    <source>
        <dbReference type="Proteomes" id="UP000239504"/>
    </source>
</evidence>
<dbReference type="SUPFAM" id="SSF47413">
    <property type="entry name" value="lambda repressor-like DNA-binding domains"/>
    <property type="match status" value="1"/>
</dbReference>
<gene>
    <name evidence="2" type="ORF">CW354_20405</name>
</gene>
<dbReference type="SMART" id="SM00530">
    <property type="entry name" value="HTH_XRE"/>
    <property type="match status" value="1"/>
</dbReference>
<evidence type="ECO:0000313" key="2">
    <source>
        <dbReference type="EMBL" id="PQA85892.1"/>
    </source>
</evidence>
<dbReference type="GO" id="GO:0003677">
    <property type="term" value="F:DNA binding"/>
    <property type="evidence" value="ECO:0007669"/>
    <property type="project" value="InterPro"/>
</dbReference>
<accession>A0A2S7K069</accession>